<sequence length="191" mass="21741">MEVYSPSVAVFAYQNKTINEWFTHSTDDMPGQVVKMINVDKNGMESNCFTTQNGVRNFPESLLNNGYEIFFHGTRQGSAQNIIEDGIDLKKGKPQKDFSDGDGFYLGNTFADVWTARWASNRPPCSAVLVFRVRRAELREGRNGLNLWRNIDQWKELVSKFRNGRANERYVCGLNENYDLLKGLCVGGPEL</sequence>
<protein>
    <recommendedName>
        <fullName evidence="3">PARP catalytic domain-containing protein</fullName>
    </recommendedName>
</protein>
<dbReference type="EMBL" id="MU827778">
    <property type="protein sequence ID" value="KAJ7340143.1"/>
    <property type="molecule type" value="Genomic_DNA"/>
</dbReference>
<dbReference type="OrthoDB" id="5947100at2759"/>
<gene>
    <name evidence="1" type="ORF">OS493_002870</name>
</gene>
<organism evidence="1 2">
    <name type="scientific">Desmophyllum pertusum</name>
    <dbReference type="NCBI Taxonomy" id="174260"/>
    <lineage>
        <taxon>Eukaryota</taxon>
        <taxon>Metazoa</taxon>
        <taxon>Cnidaria</taxon>
        <taxon>Anthozoa</taxon>
        <taxon>Hexacorallia</taxon>
        <taxon>Scleractinia</taxon>
        <taxon>Caryophylliina</taxon>
        <taxon>Caryophylliidae</taxon>
        <taxon>Desmophyllum</taxon>
    </lineage>
</organism>
<proteinExistence type="predicted"/>
<evidence type="ECO:0000313" key="1">
    <source>
        <dbReference type="EMBL" id="KAJ7340143.1"/>
    </source>
</evidence>
<comment type="caution">
    <text evidence="1">The sequence shown here is derived from an EMBL/GenBank/DDBJ whole genome shotgun (WGS) entry which is preliminary data.</text>
</comment>
<evidence type="ECO:0008006" key="3">
    <source>
        <dbReference type="Google" id="ProtNLM"/>
    </source>
</evidence>
<dbReference type="Gene3D" id="3.90.175.10">
    <property type="entry name" value="Diphtheria Toxin, domain 1"/>
    <property type="match status" value="1"/>
</dbReference>
<name>A0A9W9YJI5_9CNID</name>
<accession>A0A9W9YJI5</accession>
<dbReference type="SUPFAM" id="SSF56399">
    <property type="entry name" value="ADP-ribosylation"/>
    <property type="match status" value="1"/>
</dbReference>
<dbReference type="Proteomes" id="UP001163046">
    <property type="component" value="Unassembled WGS sequence"/>
</dbReference>
<keyword evidence="2" id="KW-1185">Reference proteome</keyword>
<reference evidence="1" key="1">
    <citation type="submission" date="2023-01" db="EMBL/GenBank/DDBJ databases">
        <title>Genome assembly of the deep-sea coral Lophelia pertusa.</title>
        <authorList>
            <person name="Herrera S."/>
            <person name="Cordes E."/>
        </authorList>
    </citation>
    <scope>NUCLEOTIDE SEQUENCE</scope>
    <source>
        <strain evidence="1">USNM1676648</strain>
        <tissue evidence="1">Polyp</tissue>
    </source>
</reference>
<evidence type="ECO:0000313" key="2">
    <source>
        <dbReference type="Proteomes" id="UP001163046"/>
    </source>
</evidence>
<dbReference type="AlphaFoldDB" id="A0A9W9YJI5"/>